<feature type="region of interest" description="Disordered" evidence="1">
    <location>
        <begin position="1"/>
        <end position="51"/>
    </location>
</feature>
<evidence type="ECO:0000313" key="3">
    <source>
        <dbReference type="Proteomes" id="UP001519292"/>
    </source>
</evidence>
<sequence>MNDKNKNMEEKPKTVLRNDSFDWSIPVPRNVAKKNKMKAKKEEAKNDLKDN</sequence>
<keyword evidence="3" id="KW-1185">Reference proteome</keyword>
<evidence type="ECO:0000313" key="2">
    <source>
        <dbReference type="EMBL" id="MBP2058637.1"/>
    </source>
</evidence>
<gene>
    <name evidence="2" type="ORF">J2Z60_001825</name>
</gene>
<accession>A0ABS4MH46</accession>
<feature type="compositionally biased region" description="Basic and acidic residues" evidence="1">
    <location>
        <begin position="40"/>
        <end position="51"/>
    </location>
</feature>
<organism evidence="2 3">
    <name type="scientific">Lactobacillus colini</name>
    <dbReference type="NCBI Taxonomy" id="1819254"/>
    <lineage>
        <taxon>Bacteria</taxon>
        <taxon>Bacillati</taxon>
        <taxon>Bacillota</taxon>
        <taxon>Bacilli</taxon>
        <taxon>Lactobacillales</taxon>
        <taxon>Lactobacillaceae</taxon>
        <taxon>Lactobacillus</taxon>
    </lineage>
</organism>
<proteinExistence type="predicted"/>
<feature type="compositionally biased region" description="Basic and acidic residues" evidence="1">
    <location>
        <begin position="1"/>
        <end position="13"/>
    </location>
</feature>
<dbReference type="EMBL" id="JAGGLU010000012">
    <property type="protein sequence ID" value="MBP2058637.1"/>
    <property type="molecule type" value="Genomic_DNA"/>
</dbReference>
<comment type="caution">
    <text evidence="2">The sequence shown here is derived from an EMBL/GenBank/DDBJ whole genome shotgun (WGS) entry which is preliminary data.</text>
</comment>
<dbReference type="RefSeq" id="WP_209687368.1">
    <property type="nucleotide sequence ID" value="NZ_JAGGLU010000012.1"/>
</dbReference>
<name>A0ABS4MH46_9LACO</name>
<protein>
    <submittedName>
        <fullName evidence="2">Uncharacterized protein</fullName>
    </submittedName>
</protein>
<reference evidence="2 3" key="1">
    <citation type="submission" date="2021-03" db="EMBL/GenBank/DDBJ databases">
        <title>Genomic Encyclopedia of Type Strains, Phase IV (KMG-IV): sequencing the most valuable type-strain genomes for metagenomic binning, comparative biology and taxonomic classification.</title>
        <authorList>
            <person name="Goeker M."/>
        </authorList>
    </citation>
    <scope>NUCLEOTIDE SEQUENCE [LARGE SCALE GENOMIC DNA]</scope>
    <source>
        <strain evidence="2 3">DSM 101872</strain>
    </source>
</reference>
<evidence type="ECO:0000256" key="1">
    <source>
        <dbReference type="SAM" id="MobiDB-lite"/>
    </source>
</evidence>
<dbReference type="Proteomes" id="UP001519292">
    <property type="component" value="Unassembled WGS sequence"/>
</dbReference>